<dbReference type="Gene3D" id="3.40.50.1820">
    <property type="entry name" value="alpha/beta hydrolase"/>
    <property type="match status" value="1"/>
</dbReference>
<reference evidence="2" key="1">
    <citation type="journal article" date="2014" name="Front. Microbiol.">
        <title>High frequency of phylogenetically diverse reductive dehalogenase-homologous genes in deep subseafloor sedimentary metagenomes.</title>
        <authorList>
            <person name="Kawai M."/>
            <person name="Futagami T."/>
            <person name="Toyoda A."/>
            <person name="Takaki Y."/>
            <person name="Nishi S."/>
            <person name="Hori S."/>
            <person name="Arai W."/>
            <person name="Tsubouchi T."/>
            <person name="Morono Y."/>
            <person name="Uchiyama I."/>
            <person name="Ito T."/>
            <person name="Fujiyama A."/>
            <person name="Inagaki F."/>
            <person name="Takami H."/>
        </authorList>
    </citation>
    <scope>NUCLEOTIDE SEQUENCE</scope>
    <source>
        <strain evidence="2">Expedition CK06-06</strain>
    </source>
</reference>
<sequence length="78" mass="9387">YTKWAMENASKLICPVLIMQSGNDKIVDKEKPKEFFDKVKGKDKSYKEYDGFLHELWNEKGRAQVYQDMFIWLEKHLK</sequence>
<dbReference type="PANTHER" id="PTHR11614">
    <property type="entry name" value="PHOSPHOLIPASE-RELATED"/>
    <property type="match status" value="1"/>
</dbReference>
<dbReference type="SUPFAM" id="SSF53474">
    <property type="entry name" value="alpha/beta-Hydrolases"/>
    <property type="match status" value="1"/>
</dbReference>
<accession>X1CEC8</accession>
<feature type="non-terminal residue" evidence="2">
    <location>
        <position position="1"/>
    </location>
</feature>
<dbReference type="EMBL" id="BART01022295">
    <property type="protein sequence ID" value="GAG94623.1"/>
    <property type="molecule type" value="Genomic_DNA"/>
</dbReference>
<protein>
    <recommendedName>
        <fullName evidence="1">Serine aminopeptidase S33 domain-containing protein</fullName>
    </recommendedName>
</protein>
<evidence type="ECO:0000259" key="1">
    <source>
        <dbReference type="Pfam" id="PF12146"/>
    </source>
</evidence>
<feature type="domain" description="Serine aminopeptidase S33" evidence="1">
    <location>
        <begin position="2"/>
        <end position="60"/>
    </location>
</feature>
<dbReference type="InterPro" id="IPR029058">
    <property type="entry name" value="AB_hydrolase_fold"/>
</dbReference>
<evidence type="ECO:0000313" key="2">
    <source>
        <dbReference type="EMBL" id="GAG94623.1"/>
    </source>
</evidence>
<proteinExistence type="predicted"/>
<dbReference type="InterPro" id="IPR022742">
    <property type="entry name" value="Hydrolase_4"/>
</dbReference>
<gene>
    <name evidence="2" type="ORF">S01H4_40853</name>
</gene>
<dbReference type="InterPro" id="IPR051044">
    <property type="entry name" value="MAG_DAG_Lipase"/>
</dbReference>
<dbReference type="Pfam" id="PF12146">
    <property type="entry name" value="Hydrolase_4"/>
    <property type="match status" value="1"/>
</dbReference>
<name>X1CEC8_9ZZZZ</name>
<dbReference type="AlphaFoldDB" id="X1CEC8"/>
<organism evidence="2">
    <name type="scientific">marine sediment metagenome</name>
    <dbReference type="NCBI Taxonomy" id="412755"/>
    <lineage>
        <taxon>unclassified sequences</taxon>
        <taxon>metagenomes</taxon>
        <taxon>ecological metagenomes</taxon>
    </lineage>
</organism>
<comment type="caution">
    <text evidence="2">The sequence shown here is derived from an EMBL/GenBank/DDBJ whole genome shotgun (WGS) entry which is preliminary data.</text>
</comment>